<comment type="subcellular location">
    <subcellularLocation>
        <location evidence="2">Cell membrane</location>
        <topology evidence="2">Multi-pass membrane protein</topology>
    </subcellularLocation>
</comment>
<evidence type="ECO:0000313" key="15">
    <source>
        <dbReference type="EMBL" id="OHA14073.1"/>
    </source>
</evidence>
<dbReference type="CDD" id="cd06158">
    <property type="entry name" value="S2P-M50_like_1"/>
    <property type="match status" value="1"/>
</dbReference>
<evidence type="ECO:0000256" key="10">
    <source>
        <dbReference type="ARBA" id="ARBA00022989"/>
    </source>
</evidence>
<reference evidence="15 16" key="1">
    <citation type="journal article" date="2016" name="Nat. Commun.">
        <title>Thousands of microbial genomes shed light on interconnected biogeochemical processes in an aquifer system.</title>
        <authorList>
            <person name="Anantharaman K."/>
            <person name="Brown C.T."/>
            <person name="Hug L.A."/>
            <person name="Sharon I."/>
            <person name="Castelle C.J."/>
            <person name="Probst A.J."/>
            <person name="Thomas B.C."/>
            <person name="Singh A."/>
            <person name="Wilkins M.J."/>
            <person name="Karaoz U."/>
            <person name="Brodie E.L."/>
            <person name="Williams K.H."/>
            <person name="Hubbard S.S."/>
            <person name="Banfield J.F."/>
        </authorList>
    </citation>
    <scope>NUCLEOTIDE SEQUENCE [LARGE SCALE GENOMIC DNA]</scope>
</reference>
<evidence type="ECO:0000256" key="3">
    <source>
        <dbReference type="ARBA" id="ARBA00007931"/>
    </source>
</evidence>
<dbReference type="InterPro" id="IPR052348">
    <property type="entry name" value="Metallopeptidase_M50B"/>
</dbReference>
<comment type="cofactor">
    <cofactor evidence="1">
        <name>Zn(2+)</name>
        <dbReference type="ChEBI" id="CHEBI:29105"/>
    </cofactor>
</comment>
<comment type="caution">
    <text evidence="15">The sequence shown here is derived from an EMBL/GenBank/DDBJ whole genome shotgun (WGS) entry which is preliminary data.</text>
</comment>
<evidence type="ECO:0000256" key="2">
    <source>
        <dbReference type="ARBA" id="ARBA00004651"/>
    </source>
</evidence>
<feature type="transmembrane region" description="Helical" evidence="13">
    <location>
        <begin position="51"/>
        <end position="72"/>
    </location>
</feature>
<proteinExistence type="inferred from homology"/>
<evidence type="ECO:0000256" key="5">
    <source>
        <dbReference type="ARBA" id="ARBA00022670"/>
    </source>
</evidence>
<accession>A0A1G2LRB0</accession>
<name>A0A1G2LRB0_9BACT</name>
<dbReference type="InterPro" id="IPR008915">
    <property type="entry name" value="Peptidase_M50"/>
</dbReference>
<evidence type="ECO:0000256" key="11">
    <source>
        <dbReference type="ARBA" id="ARBA00023049"/>
    </source>
</evidence>
<organism evidence="15 16">
    <name type="scientific">Candidatus Tagabacteria bacterium RIFCSPLOWO2_01_FULL_39_11</name>
    <dbReference type="NCBI Taxonomy" id="1802295"/>
    <lineage>
        <taxon>Bacteria</taxon>
        <taxon>Candidatus Tagaibacteriota</taxon>
    </lineage>
</organism>
<feature type="domain" description="Peptidase M50" evidence="14">
    <location>
        <begin position="8"/>
        <end position="203"/>
    </location>
</feature>
<keyword evidence="8" id="KW-0378">Hydrolase</keyword>
<keyword evidence="10 13" id="KW-1133">Transmembrane helix</keyword>
<keyword evidence="9" id="KW-0862">Zinc</keyword>
<evidence type="ECO:0000256" key="12">
    <source>
        <dbReference type="ARBA" id="ARBA00023136"/>
    </source>
</evidence>
<dbReference type="GO" id="GO:0046872">
    <property type="term" value="F:metal ion binding"/>
    <property type="evidence" value="ECO:0007669"/>
    <property type="project" value="UniProtKB-KW"/>
</dbReference>
<dbReference type="InterPro" id="IPR044537">
    <property type="entry name" value="Rip2-like"/>
</dbReference>
<dbReference type="Pfam" id="PF02163">
    <property type="entry name" value="Peptidase_M50"/>
    <property type="match status" value="1"/>
</dbReference>
<evidence type="ECO:0000256" key="4">
    <source>
        <dbReference type="ARBA" id="ARBA00022475"/>
    </source>
</evidence>
<dbReference type="PANTHER" id="PTHR35864">
    <property type="entry name" value="ZINC METALLOPROTEASE MJ0611-RELATED"/>
    <property type="match status" value="1"/>
</dbReference>
<feature type="transmembrane region" description="Helical" evidence="13">
    <location>
        <begin position="92"/>
        <end position="115"/>
    </location>
</feature>
<gene>
    <name evidence="15" type="ORF">A2909_02630</name>
</gene>
<keyword evidence="5" id="KW-0645">Protease</keyword>
<evidence type="ECO:0000256" key="6">
    <source>
        <dbReference type="ARBA" id="ARBA00022692"/>
    </source>
</evidence>
<evidence type="ECO:0000256" key="9">
    <source>
        <dbReference type="ARBA" id="ARBA00022833"/>
    </source>
</evidence>
<dbReference type="Proteomes" id="UP000178302">
    <property type="component" value="Unassembled WGS sequence"/>
</dbReference>
<dbReference type="GO" id="GO:0008237">
    <property type="term" value="F:metallopeptidase activity"/>
    <property type="evidence" value="ECO:0007669"/>
    <property type="project" value="UniProtKB-KW"/>
</dbReference>
<feature type="transmembrane region" description="Helical" evidence="13">
    <location>
        <begin position="6"/>
        <end position="30"/>
    </location>
</feature>
<comment type="similarity">
    <text evidence="3">Belongs to the peptidase M50B family.</text>
</comment>
<keyword evidence="11" id="KW-0482">Metalloprotease</keyword>
<evidence type="ECO:0000256" key="7">
    <source>
        <dbReference type="ARBA" id="ARBA00022723"/>
    </source>
</evidence>
<dbReference type="PANTHER" id="PTHR35864:SF1">
    <property type="entry name" value="ZINC METALLOPROTEASE YWHC-RELATED"/>
    <property type="match status" value="1"/>
</dbReference>
<feature type="transmembrane region" description="Helical" evidence="13">
    <location>
        <begin position="143"/>
        <end position="167"/>
    </location>
</feature>
<keyword evidence="4" id="KW-1003">Cell membrane</keyword>
<evidence type="ECO:0000256" key="1">
    <source>
        <dbReference type="ARBA" id="ARBA00001947"/>
    </source>
</evidence>
<keyword evidence="6 13" id="KW-0812">Transmembrane</keyword>
<dbReference type="GO" id="GO:0006508">
    <property type="term" value="P:proteolysis"/>
    <property type="evidence" value="ECO:0007669"/>
    <property type="project" value="UniProtKB-KW"/>
</dbReference>
<evidence type="ECO:0000256" key="13">
    <source>
        <dbReference type="SAM" id="Phobius"/>
    </source>
</evidence>
<feature type="transmembrane region" description="Helical" evidence="13">
    <location>
        <begin position="196"/>
        <end position="220"/>
    </location>
</feature>
<evidence type="ECO:0000313" key="16">
    <source>
        <dbReference type="Proteomes" id="UP000178302"/>
    </source>
</evidence>
<evidence type="ECO:0000256" key="8">
    <source>
        <dbReference type="ARBA" id="ARBA00022801"/>
    </source>
</evidence>
<evidence type="ECO:0000259" key="14">
    <source>
        <dbReference type="Pfam" id="PF02163"/>
    </source>
</evidence>
<dbReference type="EMBL" id="MHQZ01000017">
    <property type="protein sequence ID" value="OHA14073.1"/>
    <property type="molecule type" value="Genomic_DNA"/>
</dbReference>
<dbReference type="GO" id="GO:0005886">
    <property type="term" value="C:plasma membrane"/>
    <property type="evidence" value="ECO:0007669"/>
    <property type="project" value="UniProtKB-SubCell"/>
</dbReference>
<keyword evidence="7" id="KW-0479">Metal-binding</keyword>
<protein>
    <recommendedName>
        <fullName evidence="14">Peptidase M50 domain-containing protein</fullName>
    </recommendedName>
</protein>
<dbReference type="AlphaFoldDB" id="A0A1G2LRB0"/>
<keyword evidence="12 13" id="KW-0472">Membrane</keyword>
<sequence length="228" mass="25647">MEINFIFAIAVLVMSVVVHEVSHGFIANYLGDPTAKYAGRLTLNPLKHLDLFGSVLVPFLLVITNSPFLIGWAKPVPYNPYNLKNQKWGPAIVGAAGPLSNIFFVIIFSILIYFVPVADMLKEQAVLSVLFPDLRASLDFSNILVSLIFSSSLIIWINLILAVFNLLPIPPLDGSKVLFALLPYKWNNVQFFLERYGFFILLIFIIFLWRAILPVVFLLFRIVTGFGL</sequence>